<dbReference type="GO" id="GO:0016020">
    <property type="term" value="C:membrane"/>
    <property type="evidence" value="ECO:0007669"/>
    <property type="project" value="InterPro"/>
</dbReference>
<dbReference type="Pfam" id="PF04464">
    <property type="entry name" value="Glyphos_transf"/>
    <property type="match status" value="1"/>
</dbReference>
<sequence>MSILTKLLNKNAIINFLTLLGLVLFVYLQDTISFWQLLPVILAIGLQNAIALYPLVERAAVPVEHMIHTKAFLPRFIKRIPQILILTPILLFIDLMLSYVFVLTAILLTSYYFAYLALRLIQRKQLKGESLKLLKKTNPKVAIYISGLEGVAYQVNQWLPVLEKMAIPAIIIVREKSIYKGMKPTPIPTFYARAQIDVETLISNAPTLKTVLYPANTMKNVQALRFYHLNHYFINHGESDKAVNQSKLLMAYDKLLVGGPLAEKRLREAGLPIRDGQIEHVGRPQAELFLEQIEQPQPIKTLLYAPTWEGFVDNVNYSSINELGYDMVKTIINTQKYKLIFKPHPYTGRKQAKNAQYLKRILQLCKENNVDIHLPDSSAELHDLMNQSDALITDISSVLNEYLITNKPIILCNTKHYPLEEMNQEFPSTQAAYVLNDGKEIDKLLTTIDQQDTMQAIRYAIRTASLCDFKDSAFDQFTRVIKLDLAE</sequence>
<dbReference type="InterPro" id="IPR007554">
    <property type="entry name" value="Glycerophosphate_synth"/>
</dbReference>
<dbReference type="PANTHER" id="PTHR37316">
    <property type="entry name" value="TEICHOIC ACID GLYCEROL-PHOSPHATE PRIMASE"/>
    <property type="match status" value="1"/>
</dbReference>
<dbReference type="Proteomes" id="UP000009232">
    <property type="component" value="Chromosome"/>
</dbReference>
<dbReference type="InterPro" id="IPR051612">
    <property type="entry name" value="Teichoic_Acid_Biosynth"/>
</dbReference>
<keyword evidence="3" id="KW-1185">Reference proteome</keyword>
<evidence type="ECO:0000313" key="3">
    <source>
        <dbReference type="Proteomes" id="UP000009232"/>
    </source>
</evidence>
<keyword evidence="2" id="KW-0808">Transferase</keyword>
<proteinExistence type="predicted"/>
<dbReference type="Gene3D" id="3.40.50.12580">
    <property type="match status" value="1"/>
</dbReference>
<dbReference type="GO" id="GO:0047355">
    <property type="term" value="F:CDP-glycerol glycerophosphotransferase activity"/>
    <property type="evidence" value="ECO:0007669"/>
    <property type="project" value="InterPro"/>
</dbReference>
<dbReference type="HOGENOM" id="CLU_560120_0_0_6"/>
<feature type="transmembrane region" description="Helical" evidence="1">
    <location>
        <begin position="34"/>
        <end position="56"/>
    </location>
</feature>
<dbReference type="SUPFAM" id="SSF53756">
    <property type="entry name" value="UDP-Glycosyltransferase/glycogen phosphorylase"/>
    <property type="match status" value="1"/>
</dbReference>
<accession>F6DCW2</accession>
<feature type="transmembrane region" description="Helical" evidence="1">
    <location>
        <begin position="99"/>
        <end position="118"/>
    </location>
</feature>
<dbReference type="OrthoDB" id="7806295at2"/>
<dbReference type="AlphaFoldDB" id="F6DCW2"/>
<protein>
    <submittedName>
        <fullName evidence="2">CDP-glycerol:poly(Glycerophosphate) glycerophosphotransferase</fullName>
    </submittedName>
</protein>
<feature type="transmembrane region" description="Helical" evidence="1">
    <location>
        <begin position="12"/>
        <end position="28"/>
    </location>
</feature>
<keyword evidence="1" id="KW-0472">Membrane</keyword>
<dbReference type="STRING" id="717773.Thicy_0931"/>
<evidence type="ECO:0000313" key="2">
    <source>
        <dbReference type="EMBL" id="AEG31698.1"/>
    </source>
</evidence>
<reference evidence="2 3" key="1">
    <citation type="submission" date="2011-05" db="EMBL/GenBank/DDBJ databases">
        <title>Complete sequence of Thioalkalimicrobium cyclicum ALM1.</title>
        <authorList>
            <consortium name="US DOE Joint Genome Institute"/>
            <person name="Lucas S."/>
            <person name="Han J."/>
            <person name="Lapidus A."/>
            <person name="Cheng J.-F."/>
            <person name="Goodwin L."/>
            <person name="Pitluck S."/>
            <person name="Peters L."/>
            <person name="Mikhailova N."/>
            <person name="Davenport K."/>
            <person name="Han C."/>
            <person name="Tapia R."/>
            <person name="Land M."/>
            <person name="Hauser L."/>
            <person name="Kyrpides N."/>
            <person name="Ivanova N."/>
            <person name="Pagani I."/>
            <person name="Kappler U."/>
            <person name="Woyke T."/>
        </authorList>
    </citation>
    <scope>NUCLEOTIDE SEQUENCE [LARGE SCALE GENOMIC DNA]</scope>
    <source>
        <strain evidence="3">DSM 14477 / JCM 11371 / ALM1</strain>
    </source>
</reference>
<organism evidence="2 3">
    <name type="scientific">Thiomicrospira cyclica (strain DSM 14477 / JCM 11371 / ALM1)</name>
    <name type="common">Thioalkalimicrobium cyclicum</name>
    <dbReference type="NCBI Taxonomy" id="717773"/>
    <lineage>
        <taxon>Bacteria</taxon>
        <taxon>Pseudomonadati</taxon>
        <taxon>Pseudomonadota</taxon>
        <taxon>Gammaproteobacteria</taxon>
        <taxon>Thiotrichales</taxon>
        <taxon>Piscirickettsiaceae</taxon>
        <taxon>Thiomicrospira</taxon>
    </lineage>
</organism>
<keyword evidence="1" id="KW-0812">Transmembrane</keyword>
<gene>
    <name evidence="2" type="ordered locus">Thicy_0931</name>
</gene>
<dbReference type="eggNOG" id="COG1887">
    <property type="taxonomic scope" value="Bacteria"/>
</dbReference>
<dbReference type="InterPro" id="IPR043148">
    <property type="entry name" value="TagF_C"/>
</dbReference>
<dbReference type="PANTHER" id="PTHR37316:SF3">
    <property type="entry name" value="TEICHOIC ACID GLYCEROL-PHOSPHATE TRANSFERASE"/>
    <property type="match status" value="1"/>
</dbReference>
<dbReference type="KEGG" id="tcy:Thicy_0931"/>
<keyword evidence="1" id="KW-1133">Transmembrane helix</keyword>
<evidence type="ECO:0000256" key="1">
    <source>
        <dbReference type="SAM" id="Phobius"/>
    </source>
</evidence>
<dbReference type="EMBL" id="CP002776">
    <property type="protein sequence ID" value="AEG31698.1"/>
    <property type="molecule type" value="Genomic_DNA"/>
</dbReference>
<name>F6DCW2_THICA</name>